<comment type="caution">
    <text evidence="1">The sequence shown here is derived from an EMBL/GenBank/DDBJ whole genome shotgun (WGS) entry which is preliminary data.</text>
</comment>
<sequence length="489" mass="52500">NVVTAIDKIVAGTTTPVKLDISRCEGLYRAIVIQWLVQYNLMNFDHYEIQVSDDQTDWYSLRIDGVGWKDTLNADTDVASPFFIHTDIPLTGTTQEPTTLTLYYRMRQVTILGVESPWSDVGSATISGINVGDIIADAITNAKIATDAVDTVQIKNDAVQTAKILNDAITSDKIVAGAVVTGKLYALAVTSAKIDALAITVGKIAANAVQTQNLSVIARELINNISQTKVLNGWGGILEDGSGSTSIMSLVDATVNGAVTKVLRIFNSGNRSIRSKTFPVNHDKIYRYTIWLKKNSTEGPIYLGLSAFDEVNEGYEGSSSGAGDKLIKLYNASTRAYSSENVNSYFHNAFDQTVWTEYTTYIVGANRDVNDCPQHKLCTYIAKLGSDTTDVAIRILNWGNISSRTLDLCSPSITEVGAGQIVAENIVALAVIAGKIDALAVDTAELAAGAVTADKILAATITAVEIATATLEALFAKVLYVLTIGQDFT</sequence>
<accession>A0A0F9BHM4</accession>
<dbReference type="AlphaFoldDB" id="A0A0F9BHM4"/>
<proteinExistence type="predicted"/>
<feature type="non-terminal residue" evidence="1">
    <location>
        <position position="1"/>
    </location>
</feature>
<evidence type="ECO:0000313" key="1">
    <source>
        <dbReference type="EMBL" id="KKL13327.1"/>
    </source>
</evidence>
<protein>
    <submittedName>
        <fullName evidence="1">Uncharacterized protein</fullName>
    </submittedName>
</protein>
<feature type="non-terminal residue" evidence="1">
    <location>
        <position position="489"/>
    </location>
</feature>
<organism evidence="1">
    <name type="scientific">marine sediment metagenome</name>
    <dbReference type="NCBI Taxonomy" id="412755"/>
    <lineage>
        <taxon>unclassified sequences</taxon>
        <taxon>metagenomes</taxon>
        <taxon>ecological metagenomes</taxon>
    </lineage>
</organism>
<gene>
    <name evidence="1" type="ORF">LCGC14_2526870</name>
</gene>
<reference evidence="1" key="1">
    <citation type="journal article" date="2015" name="Nature">
        <title>Complex archaea that bridge the gap between prokaryotes and eukaryotes.</title>
        <authorList>
            <person name="Spang A."/>
            <person name="Saw J.H."/>
            <person name="Jorgensen S.L."/>
            <person name="Zaremba-Niedzwiedzka K."/>
            <person name="Martijn J."/>
            <person name="Lind A.E."/>
            <person name="van Eijk R."/>
            <person name="Schleper C."/>
            <person name="Guy L."/>
            <person name="Ettema T.J."/>
        </authorList>
    </citation>
    <scope>NUCLEOTIDE SEQUENCE</scope>
</reference>
<dbReference type="EMBL" id="LAZR01040901">
    <property type="protein sequence ID" value="KKL13327.1"/>
    <property type="molecule type" value="Genomic_DNA"/>
</dbReference>
<name>A0A0F9BHM4_9ZZZZ</name>